<dbReference type="eggNOG" id="arCOG07004">
    <property type="taxonomic scope" value="Archaea"/>
</dbReference>
<proteinExistence type="predicted"/>
<dbReference type="OrthoDB" id="27327at2157"/>
<organism evidence="2 3">
    <name type="scientific">Thermoproteus tenax (strain ATCC 35583 / DSM 2078 / JCM 9277 / NBRC 100435 / Kra 1)</name>
    <dbReference type="NCBI Taxonomy" id="768679"/>
    <lineage>
        <taxon>Archaea</taxon>
        <taxon>Thermoproteota</taxon>
        <taxon>Thermoprotei</taxon>
        <taxon>Thermoproteales</taxon>
        <taxon>Thermoproteaceae</taxon>
        <taxon>Thermoproteus</taxon>
    </lineage>
</organism>
<evidence type="ECO:0000259" key="1">
    <source>
        <dbReference type="Pfam" id="PF01206"/>
    </source>
</evidence>
<dbReference type="KEGG" id="ttn:TTX_1031"/>
<dbReference type="Pfam" id="PF01206">
    <property type="entry name" value="TusA"/>
    <property type="match status" value="1"/>
</dbReference>
<dbReference type="STRING" id="768679.TTX_1031"/>
<feature type="domain" description="UPF0033" evidence="1">
    <location>
        <begin position="9"/>
        <end position="70"/>
    </location>
</feature>
<dbReference type="SUPFAM" id="SSF64307">
    <property type="entry name" value="SirA-like"/>
    <property type="match status" value="1"/>
</dbReference>
<dbReference type="AlphaFoldDB" id="G4RQ30"/>
<accession>G4RQ30</accession>
<keyword evidence="3" id="KW-1185">Reference proteome</keyword>
<sequence>MRTYNIRGPCPELAITLARAMEELAPGEQALFVTRWRYVAEDIRSAAPSMGFEVLSVTERGGNVEILVRKRA</sequence>
<dbReference type="RefSeq" id="WP_014126931.1">
    <property type="nucleotide sequence ID" value="NC_016070.1"/>
</dbReference>
<name>G4RQ30_THETK</name>
<dbReference type="CDD" id="cd00291">
    <property type="entry name" value="SirA_YedF_YeeD"/>
    <property type="match status" value="1"/>
</dbReference>
<protein>
    <submittedName>
        <fullName evidence="2">Predicted redox protein, regulator of disulfide bond formation</fullName>
    </submittedName>
</protein>
<dbReference type="Proteomes" id="UP000002654">
    <property type="component" value="Chromosome"/>
</dbReference>
<dbReference type="InterPro" id="IPR036868">
    <property type="entry name" value="TusA-like_sf"/>
</dbReference>
<dbReference type="InterPro" id="IPR001455">
    <property type="entry name" value="TusA-like"/>
</dbReference>
<dbReference type="EMBL" id="FN869859">
    <property type="protein sequence ID" value="CCC81676.1"/>
    <property type="molecule type" value="Genomic_DNA"/>
</dbReference>
<dbReference type="PaxDb" id="768679-TTX_1031"/>
<evidence type="ECO:0000313" key="3">
    <source>
        <dbReference type="Proteomes" id="UP000002654"/>
    </source>
</evidence>
<dbReference type="GeneID" id="11261920"/>
<gene>
    <name evidence="2" type="ordered locus">TTX_1031</name>
</gene>
<dbReference type="HOGENOM" id="CLU_2695978_0_0_2"/>
<dbReference type="Gene3D" id="3.30.110.40">
    <property type="entry name" value="TusA-like domain"/>
    <property type="match status" value="1"/>
</dbReference>
<evidence type="ECO:0000313" key="2">
    <source>
        <dbReference type="EMBL" id="CCC81676.1"/>
    </source>
</evidence>
<dbReference type="PATRIC" id="fig|768679.9.peg.1041"/>
<reference evidence="2 3" key="1">
    <citation type="journal article" date="2011" name="PLoS ONE">
        <title>The complete genome sequence of Thermoproteus tenax: a physiologically versatile member of the Crenarchaeota.</title>
        <authorList>
            <person name="Siebers B."/>
            <person name="Zaparty M."/>
            <person name="Raddatz G."/>
            <person name="Tjaden B."/>
            <person name="Albers S.V."/>
            <person name="Bell S.D."/>
            <person name="Blombach F."/>
            <person name="Kletzin A."/>
            <person name="Kyrpides N."/>
            <person name="Lanz C."/>
            <person name="Plagens A."/>
            <person name="Rampp M."/>
            <person name="Rosinus A."/>
            <person name="von Jan M."/>
            <person name="Makarova K.S."/>
            <person name="Klenk H.P."/>
            <person name="Schuster S.C."/>
            <person name="Hensel R."/>
        </authorList>
    </citation>
    <scope>NUCLEOTIDE SEQUENCE [LARGE SCALE GENOMIC DNA]</scope>
    <source>
        <strain evidence="3">ATCC 35583 / DSM 2078 / JCM 9277 / NBRC 100435 / Kra 1</strain>
    </source>
</reference>